<feature type="compositionally biased region" description="Low complexity" evidence="1">
    <location>
        <begin position="65"/>
        <end position="79"/>
    </location>
</feature>
<evidence type="ECO:0000313" key="4">
    <source>
        <dbReference type="Proteomes" id="UP000256690"/>
    </source>
</evidence>
<reference evidence="3 4" key="1">
    <citation type="journal article" date="2018" name="IMA Fungus">
        <title>IMA Genome-F 9: Draft genome sequence of Annulohypoxylon stygium, Aspergillus mulundensis, Berkeleyomyces basicola (syn. Thielaviopsis basicola), Ceratocystis smalleyi, two Cercospora beticola strains, Coleophoma cylindrospora, Fusarium fracticaudum, Phialophora cf. hyalina, and Morchella septimelata.</title>
        <authorList>
            <person name="Wingfield B.D."/>
            <person name="Bills G.F."/>
            <person name="Dong Y."/>
            <person name="Huang W."/>
            <person name="Nel W.J."/>
            <person name="Swalarsk-Parry B.S."/>
            <person name="Vaghefi N."/>
            <person name="Wilken P.M."/>
            <person name="An Z."/>
            <person name="de Beer Z.W."/>
            <person name="De Vos L."/>
            <person name="Chen L."/>
            <person name="Duong T.A."/>
            <person name="Gao Y."/>
            <person name="Hammerbacher A."/>
            <person name="Kikkert J.R."/>
            <person name="Li Y."/>
            <person name="Li H."/>
            <person name="Li K."/>
            <person name="Li Q."/>
            <person name="Liu X."/>
            <person name="Ma X."/>
            <person name="Naidoo K."/>
            <person name="Pethybridge S.J."/>
            <person name="Sun J."/>
            <person name="Steenkamp E.T."/>
            <person name="van der Nest M.A."/>
            <person name="van Wyk S."/>
            <person name="Wingfield M.J."/>
            <person name="Xiong C."/>
            <person name="Yue Q."/>
            <person name="Zhang X."/>
        </authorList>
    </citation>
    <scope>NUCLEOTIDE SEQUENCE [LARGE SCALE GENOMIC DNA]</scope>
    <source>
        <strain evidence="3 4">DSM 5745</strain>
    </source>
</reference>
<sequence>MKLTAIVSTVLCLGAAHLVAADQTSTLTTTVTKTLVRVNAVTPTAAPTSSVPLIHTSTPVASSTLVPSTSAATSTAAPSDEPVHTGAAASFGGNMPVALAGGAVALLFGAL</sequence>
<proteinExistence type="predicted"/>
<evidence type="ECO:0008006" key="5">
    <source>
        <dbReference type="Google" id="ProtNLM"/>
    </source>
</evidence>
<accession>A0A3D8RE93</accession>
<dbReference type="RefSeq" id="XP_026601595.1">
    <property type="nucleotide sequence ID" value="XM_026749563.1"/>
</dbReference>
<evidence type="ECO:0000313" key="3">
    <source>
        <dbReference type="EMBL" id="RDW72375.1"/>
    </source>
</evidence>
<feature type="signal peptide" evidence="2">
    <location>
        <begin position="1"/>
        <end position="21"/>
    </location>
</feature>
<feature type="chain" id="PRO_5017533228" description="GPI anchored protein" evidence="2">
    <location>
        <begin position="22"/>
        <end position="111"/>
    </location>
</feature>
<dbReference type="EMBL" id="PVWQ01000009">
    <property type="protein sequence ID" value="RDW72375.1"/>
    <property type="molecule type" value="Genomic_DNA"/>
</dbReference>
<dbReference type="AlphaFoldDB" id="A0A3D8RE93"/>
<feature type="region of interest" description="Disordered" evidence="1">
    <location>
        <begin position="65"/>
        <end position="87"/>
    </location>
</feature>
<evidence type="ECO:0000256" key="1">
    <source>
        <dbReference type="SAM" id="MobiDB-lite"/>
    </source>
</evidence>
<keyword evidence="2" id="KW-0732">Signal</keyword>
<protein>
    <recommendedName>
        <fullName evidence="5">GPI anchored protein</fullName>
    </recommendedName>
</protein>
<name>A0A3D8RE93_9EURO</name>
<evidence type="ECO:0000256" key="2">
    <source>
        <dbReference type="SAM" id="SignalP"/>
    </source>
</evidence>
<keyword evidence="4" id="KW-1185">Reference proteome</keyword>
<organism evidence="3 4">
    <name type="scientific">Aspergillus mulundensis</name>
    <dbReference type="NCBI Taxonomy" id="1810919"/>
    <lineage>
        <taxon>Eukaryota</taxon>
        <taxon>Fungi</taxon>
        <taxon>Dikarya</taxon>
        <taxon>Ascomycota</taxon>
        <taxon>Pezizomycotina</taxon>
        <taxon>Eurotiomycetes</taxon>
        <taxon>Eurotiomycetidae</taxon>
        <taxon>Eurotiales</taxon>
        <taxon>Aspergillaceae</taxon>
        <taxon>Aspergillus</taxon>
        <taxon>Aspergillus subgen. Nidulantes</taxon>
    </lineage>
</organism>
<dbReference type="GeneID" id="38117917"/>
<dbReference type="Proteomes" id="UP000256690">
    <property type="component" value="Unassembled WGS sequence"/>
</dbReference>
<comment type="caution">
    <text evidence="3">The sequence shown here is derived from an EMBL/GenBank/DDBJ whole genome shotgun (WGS) entry which is preliminary data.</text>
</comment>
<gene>
    <name evidence="3" type="ORF">DSM5745_07547</name>
</gene>